<dbReference type="InterPro" id="IPR001119">
    <property type="entry name" value="SLH_dom"/>
</dbReference>
<comment type="caution">
    <text evidence="3">The sequence shown here is derived from an EMBL/GenBank/DDBJ whole genome shotgun (WGS) entry which is preliminary data.</text>
</comment>
<evidence type="ECO:0000313" key="3">
    <source>
        <dbReference type="EMBL" id="MBC5770536.1"/>
    </source>
</evidence>
<dbReference type="RefSeq" id="WP_187014790.1">
    <property type="nucleotide sequence ID" value="NZ_JACOQI010000008.1"/>
</dbReference>
<keyword evidence="4" id="KW-1185">Reference proteome</keyword>
<evidence type="ECO:0000256" key="1">
    <source>
        <dbReference type="ARBA" id="ARBA00022737"/>
    </source>
</evidence>
<sequence length="64" mass="6757">YRALGTAPTTVNGFTDVTADAFYADAVAWAVESGVTNGTSASTFSPNNGCTRAQIVTFLYRTMK</sequence>
<evidence type="ECO:0000313" key="4">
    <source>
        <dbReference type="Proteomes" id="UP000620327"/>
    </source>
</evidence>
<evidence type="ECO:0000259" key="2">
    <source>
        <dbReference type="PROSITE" id="PS51272"/>
    </source>
</evidence>
<feature type="domain" description="SLH" evidence="2">
    <location>
        <begin position="10"/>
        <end position="64"/>
    </location>
</feature>
<organism evidence="3 4">
    <name type="scientific">Dysosmobacter segnis</name>
    <dbReference type="NCBI Taxonomy" id="2763042"/>
    <lineage>
        <taxon>Bacteria</taxon>
        <taxon>Bacillati</taxon>
        <taxon>Bacillota</taxon>
        <taxon>Clostridia</taxon>
        <taxon>Eubacteriales</taxon>
        <taxon>Oscillospiraceae</taxon>
        <taxon>Dysosmobacter</taxon>
    </lineage>
</organism>
<dbReference type="AlphaFoldDB" id="A0A923MIC9"/>
<dbReference type="Pfam" id="PF00395">
    <property type="entry name" value="SLH"/>
    <property type="match status" value="1"/>
</dbReference>
<gene>
    <name evidence="3" type="ORF">H8Z83_09415</name>
</gene>
<protein>
    <submittedName>
        <fullName evidence="3">S-layer homology domain-containing protein</fullName>
    </submittedName>
</protein>
<dbReference type="EMBL" id="JACOQI010000008">
    <property type="protein sequence ID" value="MBC5770536.1"/>
    <property type="molecule type" value="Genomic_DNA"/>
</dbReference>
<dbReference type="Proteomes" id="UP000620327">
    <property type="component" value="Unassembled WGS sequence"/>
</dbReference>
<keyword evidence="1" id="KW-0677">Repeat</keyword>
<reference evidence="3" key="1">
    <citation type="submission" date="2020-08" db="EMBL/GenBank/DDBJ databases">
        <title>Genome public.</title>
        <authorList>
            <person name="Liu C."/>
            <person name="Sun Q."/>
        </authorList>
    </citation>
    <scope>NUCLEOTIDE SEQUENCE</scope>
    <source>
        <strain evidence="3">BX15</strain>
    </source>
</reference>
<dbReference type="PROSITE" id="PS51272">
    <property type="entry name" value="SLH"/>
    <property type="match status" value="1"/>
</dbReference>
<accession>A0A923MIC9</accession>
<feature type="non-terminal residue" evidence="3">
    <location>
        <position position="1"/>
    </location>
</feature>
<name>A0A923MIC9_9FIRM</name>
<proteinExistence type="predicted"/>